<organism evidence="2 3">
    <name type="scientific">Paratissierella segnis</name>
    <dbReference type="NCBI Taxonomy" id="2763679"/>
    <lineage>
        <taxon>Bacteria</taxon>
        <taxon>Bacillati</taxon>
        <taxon>Bacillota</taxon>
        <taxon>Tissierellia</taxon>
        <taxon>Tissierellales</taxon>
        <taxon>Tissierellaceae</taxon>
        <taxon>Paratissierella</taxon>
    </lineage>
</organism>
<proteinExistence type="predicted"/>
<dbReference type="InterPro" id="IPR010359">
    <property type="entry name" value="IrrE_HExxH"/>
</dbReference>
<accession>A0A926EZY1</accession>
<dbReference type="RefSeq" id="WP_262430843.1">
    <property type="nucleotide sequence ID" value="NZ_JACRTG010000034.1"/>
</dbReference>
<name>A0A926EZY1_9FIRM</name>
<evidence type="ECO:0000313" key="2">
    <source>
        <dbReference type="EMBL" id="MBC8589374.1"/>
    </source>
</evidence>
<protein>
    <submittedName>
        <fullName evidence="2">ImmA/IrrE family metallo-endopeptidase</fullName>
    </submittedName>
</protein>
<dbReference type="Pfam" id="PF06114">
    <property type="entry name" value="Peptidase_M78"/>
    <property type="match status" value="1"/>
</dbReference>
<comment type="caution">
    <text evidence="2">The sequence shown here is derived from an EMBL/GenBank/DDBJ whole genome shotgun (WGS) entry which is preliminary data.</text>
</comment>
<feature type="domain" description="IrrE N-terminal-like" evidence="1">
    <location>
        <begin position="56"/>
        <end position="155"/>
    </location>
</feature>
<gene>
    <name evidence="2" type="ORF">H8707_14240</name>
</gene>
<dbReference type="AlphaFoldDB" id="A0A926EZY1"/>
<reference evidence="2" key="1">
    <citation type="submission" date="2020-08" db="EMBL/GenBank/DDBJ databases">
        <title>Genome public.</title>
        <authorList>
            <person name="Liu C."/>
            <person name="Sun Q."/>
        </authorList>
    </citation>
    <scope>NUCLEOTIDE SEQUENCE</scope>
    <source>
        <strain evidence="2">BX21</strain>
    </source>
</reference>
<dbReference type="EMBL" id="JACRTG010000034">
    <property type="protein sequence ID" value="MBC8589374.1"/>
    <property type="molecule type" value="Genomic_DNA"/>
</dbReference>
<evidence type="ECO:0000259" key="1">
    <source>
        <dbReference type="Pfam" id="PF06114"/>
    </source>
</evidence>
<dbReference type="Proteomes" id="UP000601171">
    <property type="component" value="Unassembled WGS sequence"/>
</dbReference>
<dbReference type="Gene3D" id="1.10.10.2910">
    <property type="match status" value="1"/>
</dbReference>
<sequence length="180" mass="21551">MEEWMSKYTLYRKIHSFISDNPDFLYMDMDTFCKSKDWNLIPFGEADKELMLISKDGYTFYEHSRFSIFYNKDKPRARQRFTISHEIGHIVLFHHLYVPTKILTNNKNKGIWEYQADTFAQNILFPIEWAENLKGQSIHNIAKFLGVSKEMVNVRYRNLSEDLYWLNEIKREEGSNGISK</sequence>
<keyword evidence="3" id="KW-1185">Reference proteome</keyword>
<evidence type="ECO:0000313" key="3">
    <source>
        <dbReference type="Proteomes" id="UP000601171"/>
    </source>
</evidence>